<organism evidence="1 2">
    <name type="scientific">Prochlorococcus marinus str. MIT 9401</name>
    <dbReference type="NCBI Taxonomy" id="167551"/>
    <lineage>
        <taxon>Bacteria</taxon>
        <taxon>Bacillati</taxon>
        <taxon>Cyanobacteriota</taxon>
        <taxon>Cyanophyceae</taxon>
        <taxon>Synechococcales</taxon>
        <taxon>Prochlorococcaceae</taxon>
        <taxon>Prochlorococcus</taxon>
    </lineage>
</organism>
<dbReference type="RefSeq" id="WP_032517017.1">
    <property type="nucleotide sequence ID" value="NZ_JNAR01000016.1"/>
</dbReference>
<gene>
    <name evidence="1" type="ORF">EV01_1463</name>
</gene>
<proteinExistence type="predicted"/>
<evidence type="ECO:0000313" key="1">
    <source>
        <dbReference type="EMBL" id="KGG07128.1"/>
    </source>
</evidence>
<accession>A0A0A2AZ74</accession>
<comment type="caution">
    <text evidence="1">The sequence shown here is derived from an EMBL/GenBank/DDBJ whole genome shotgun (WGS) entry which is preliminary data.</text>
</comment>
<sequence length="104" mass="12000">MNSSLPGLSVNLLPPDKLYCNFSYWSSLFSQDMQILWDRAHGVPLEKLPKGVSDMIFPYLLLALSDYKTSQINNMNGIGLDNLLSLWFDKYFLNKNGYFELIKK</sequence>
<dbReference type="AlphaFoldDB" id="A0A0A2AZ74"/>
<name>A0A0A2AZ74_PROMR</name>
<dbReference type="EMBL" id="JNAR01000016">
    <property type="protein sequence ID" value="KGG07128.1"/>
    <property type="molecule type" value="Genomic_DNA"/>
</dbReference>
<protein>
    <submittedName>
        <fullName evidence="1">Uncharacterized protein</fullName>
    </submittedName>
</protein>
<evidence type="ECO:0000313" key="2">
    <source>
        <dbReference type="Proteomes" id="UP000030481"/>
    </source>
</evidence>
<dbReference type="Proteomes" id="UP000030481">
    <property type="component" value="Unassembled WGS sequence"/>
</dbReference>
<reference evidence="2" key="1">
    <citation type="journal article" date="2014" name="Sci. Data">
        <title>Genomes of diverse isolates of the marine cyanobacterium Prochlorococcus.</title>
        <authorList>
            <person name="Biller S."/>
            <person name="Berube P."/>
            <person name="Thompson J."/>
            <person name="Kelly L."/>
            <person name="Roggensack S."/>
            <person name="Awad L."/>
            <person name="Roache-Johnson K."/>
            <person name="Ding H."/>
            <person name="Giovannoni S.J."/>
            <person name="Moore L.R."/>
            <person name="Chisholm S.W."/>
        </authorList>
    </citation>
    <scope>NUCLEOTIDE SEQUENCE [LARGE SCALE GENOMIC DNA]</scope>
</reference>